<keyword evidence="15" id="KW-1133">Transmembrane helix</keyword>
<dbReference type="GO" id="GO:0015159">
    <property type="term" value="F:polysaccharide transmembrane transporter activity"/>
    <property type="evidence" value="ECO:0007669"/>
    <property type="project" value="InterPro"/>
</dbReference>
<evidence type="ECO:0000256" key="4">
    <source>
        <dbReference type="ARBA" id="ARBA00022452"/>
    </source>
</evidence>
<organism evidence="18 19">
    <name type="scientific">Winogradskyella luteola</name>
    <dbReference type="NCBI Taxonomy" id="2828330"/>
    <lineage>
        <taxon>Bacteria</taxon>
        <taxon>Pseudomonadati</taxon>
        <taxon>Bacteroidota</taxon>
        <taxon>Flavobacteriia</taxon>
        <taxon>Flavobacteriales</taxon>
        <taxon>Flavobacteriaceae</taxon>
        <taxon>Winogradskyella</taxon>
    </lineage>
</organism>
<dbReference type="RefSeq" id="WP_218544705.1">
    <property type="nucleotide sequence ID" value="NZ_JAGSPD010000002.1"/>
</dbReference>
<dbReference type="GO" id="GO:0015288">
    <property type="term" value="F:porin activity"/>
    <property type="evidence" value="ECO:0007669"/>
    <property type="project" value="UniProtKB-KW"/>
</dbReference>
<keyword evidence="8" id="KW-0625">Polysaccharide transport</keyword>
<dbReference type="GO" id="GO:0009279">
    <property type="term" value="C:cell outer membrane"/>
    <property type="evidence" value="ECO:0007669"/>
    <property type="project" value="UniProtKB-SubCell"/>
</dbReference>
<keyword evidence="5" id="KW-0762">Sugar transport</keyword>
<dbReference type="EMBL" id="JAGSPD010000002">
    <property type="protein sequence ID" value="MBV7268158.1"/>
    <property type="molecule type" value="Genomic_DNA"/>
</dbReference>
<dbReference type="GO" id="GO:0046930">
    <property type="term" value="C:pore complex"/>
    <property type="evidence" value="ECO:0007669"/>
    <property type="project" value="UniProtKB-KW"/>
</dbReference>
<keyword evidence="10" id="KW-0626">Porin</keyword>
<protein>
    <submittedName>
        <fullName evidence="18">Polysaccharide export protein</fullName>
    </submittedName>
</protein>
<dbReference type="PROSITE" id="PS51257">
    <property type="entry name" value="PROKAR_LIPOPROTEIN"/>
    <property type="match status" value="1"/>
</dbReference>
<comment type="subcellular location">
    <subcellularLocation>
        <location evidence="1">Cell outer membrane</location>
        <topology evidence="1">Multi-pass membrane protein</topology>
    </subcellularLocation>
</comment>
<evidence type="ECO:0000313" key="19">
    <source>
        <dbReference type="Proteomes" id="UP001138894"/>
    </source>
</evidence>
<evidence type="ECO:0000259" key="17">
    <source>
        <dbReference type="Pfam" id="PF22461"/>
    </source>
</evidence>
<evidence type="ECO:0000256" key="11">
    <source>
        <dbReference type="ARBA" id="ARBA00023136"/>
    </source>
</evidence>
<evidence type="ECO:0000259" key="16">
    <source>
        <dbReference type="Pfam" id="PF02563"/>
    </source>
</evidence>
<keyword evidence="6 15" id="KW-0812">Transmembrane</keyword>
<proteinExistence type="inferred from homology"/>
<dbReference type="GO" id="GO:0006811">
    <property type="term" value="P:monoatomic ion transport"/>
    <property type="evidence" value="ECO:0007669"/>
    <property type="project" value="UniProtKB-KW"/>
</dbReference>
<evidence type="ECO:0000256" key="15">
    <source>
        <dbReference type="SAM" id="Phobius"/>
    </source>
</evidence>
<evidence type="ECO:0000256" key="14">
    <source>
        <dbReference type="ARBA" id="ARBA00023288"/>
    </source>
</evidence>
<keyword evidence="12" id="KW-0564">Palmitate</keyword>
<evidence type="ECO:0000256" key="7">
    <source>
        <dbReference type="ARBA" id="ARBA00022729"/>
    </source>
</evidence>
<dbReference type="Pfam" id="PF22461">
    <property type="entry name" value="SLBB_2"/>
    <property type="match status" value="1"/>
</dbReference>
<keyword evidence="14" id="KW-0449">Lipoprotein</keyword>
<dbReference type="PANTHER" id="PTHR33619:SF3">
    <property type="entry name" value="POLYSACCHARIDE EXPORT PROTEIN GFCE-RELATED"/>
    <property type="match status" value="1"/>
</dbReference>
<evidence type="ECO:0000256" key="2">
    <source>
        <dbReference type="ARBA" id="ARBA00009450"/>
    </source>
</evidence>
<evidence type="ECO:0000256" key="3">
    <source>
        <dbReference type="ARBA" id="ARBA00022448"/>
    </source>
</evidence>
<comment type="similarity">
    <text evidence="2">Belongs to the BexD/CtrA/VexA family.</text>
</comment>
<dbReference type="AlphaFoldDB" id="A0A9X1F813"/>
<dbReference type="InterPro" id="IPR049712">
    <property type="entry name" value="Poly_export"/>
</dbReference>
<evidence type="ECO:0000256" key="1">
    <source>
        <dbReference type="ARBA" id="ARBA00004571"/>
    </source>
</evidence>
<sequence length="258" mass="28701">MKTRNLFIPLLAIFMLSSCGSRKNIVYFQDEPLESGVLMSEPKQLVYKPDDILTINVAALDPDTVRPFNLALVQGGNTDIVSARGGMQQQTYLVDYDGNIEFPVLGTLQIAGLTRTELTDMLTEKISEYVTNPIVNVRLANFTVTILGEVRNPGTFTIQDERITVLEALGLADDLTIFGKRKNVMLIREVDGKKKYAKMDLTTVNVVNSPVYYLQQNDVIYVEPNNAKIRSSTYNQNNSVLISAIGTLTTVIAVFLVR</sequence>
<evidence type="ECO:0000313" key="18">
    <source>
        <dbReference type="EMBL" id="MBV7268158.1"/>
    </source>
</evidence>
<accession>A0A9X1F813</accession>
<keyword evidence="7" id="KW-0732">Signal</keyword>
<dbReference type="Proteomes" id="UP001138894">
    <property type="component" value="Unassembled WGS sequence"/>
</dbReference>
<keyword evidence="9" id="KW-0406">Ion transport</keyword>
<dbReference type="InterPro" id="IPR054765">
    <property type="entry name" value="SLBB_dom"/>
</dbReference>
<keyword evidence="3" id="KW-0813">Transport</keyword>
<evidence type="ECO:0000256" key="6">
    <source>
        <dbReference type="ARBA" id="ARBA00022692"/>
    </source>
</evidence>
<keyword evidence="19" id="KW-1185">Reference proteome</keyword>
<reference evidence="18" key="1">
    <citation type="submission" date="2021-04" db="EMBL/GenBank/DDBJ databases">
        <authorList>
            <person name="Pira H."/>
            <person name="Risdian C."/>
            <person name="Wink J."/>
        </authorList>
    </citation>
    <scope>NUCLEOTIDE SEQUENCE</scope>
    <source>
        <strain evidence="18">WHY3</strain>
    </source>
</reference>
<feature type="domain" description="Polysaccharide export protein N-terminal" evidence="16">
    <location>
        <begin position="43"/>
        <end position="139"/>
    </location>
</feature>
<name>A0A9X1F813_9FLAO</name>
<evidence type="ECO:0000256" key="10">
    <source>
        <dbReference type="ARBA" id="ARBA00023114"/>
    </source>
</evidence>
<evidence type="ECO:0000256" key="13">
    <source>
        <dbReference type="ARBA" id="ARBA00023237"/>
    </source>
</evidence>
<gene>
    <name evidence="18" type="ORF">KCG49_03005</name>
</gene>
<keyword evidence="4" id="KW-1134">Transmembrane beta strand</keyword>
<evidence type="ECO:0000256" key="12">
    <source>
        <dbReference type="ARBA" id="ARBA00023139"/>
    </source>
</evidence>
<keyword evidence="13" id="KW-0998">Cell outer membrane</keyword>
<feature type="transmembrane region" description="Helical" evidence="15">
    <location>
        <begin position="240"/>
        <end position="257"/>
    </location>
</feature>
<keyword evidence="11 15" id="KW-0472">Membrane</keyword>
<dbReference type="InterPro" id="IPR003715">
    <property type="entry name" value="Poly_export_N"/>
</dbReference>
<dbReference type="Pfam" id="PF02563">
    <property type="entry name" value="Poly_export"/>
    <property type="match status" value="1"/>
</dbReference>
<evidence type="ECO:0000256" key="5">
    <source>
        <dbReference type="ARBA" id="ARBA00022597"/>
    </source>
</evidence>
<evidence type="ECO:0000256" key="8">
    <source>
        <dbReference type="ARBA" id="ARBA00023047"/>
    </source>
</evidence>
<comment type="caution">
    <text evidence="18">The sequence shown here is derived from an EMBL/GenBank/DDBJ whole genome shotgun (WGS) entry which is preliminary data.</text>
</comment>
<evidence type="ECO:0000256" key="9">
    <source>
        <dbReference type="ARBA" id="ARBA00023065"/>
    </source>
</evidence>
<feature type="domain" description="SLBB" evidence="17">
    <location>
        <begin position="144"/>
        <end position="222"/>
    </location>
</feature>
<dbReference type="PANTHER" id="PTHR33619">
    <property type="entry name" value="POLYSACCHARIDE EXPORT PROTEIN GFCE-RELATED"/>
    <property type="match status" value="1"/>
</dbReference>